<evidence type="ECO:0000313" key="3">
    <source>
        <dbReference type="Proteomes" id="UP001177597"/>
    </source>
</evidence>
<dbReference type="RefSeq" id="WP_280629808.1">
    <property type="nucleotide sequence ID" value="NZ_CP123498.1"/>
</dbReference>
<reference evidence="2" key="1">
    <citation type="submission" date="2023-04" db="EMBL/GenBank/DDBJ databases">
        <title>Genome dynamics across the evolutionary transition to endosymbiosis.</title>
        <authorList>
            <person name="Siozios S."/>
            <person name="Nadal-Jimenez P."/>
            <person name="Azagi T."/>
            <person name="Sprong H."/>
            <person name="Frost C.L."/>
            <person name="Parratt S.R."/>
            <person name="Taylor G."/>
            <person name="Brettell L."/>
            <person name="Lew K.C."/>
            <person name="Croft L."/>
            <person name="King K.C."/>
            <person name="Brockhurst M.A."/>
            <person name="Hypsa V."/>
            <person name="Novakova E."/>
            <person name="Darby A.C."/>
            <person name="Hurst G.D.D."/>
        </authorList>
    </citation>
    <scope>NUCLEOTIDE SEQUENCE</scope>
    <source>
        <strain evidence="2">AIh</strain>
    </source>
</reference>
<evidence type="ECO:0008006" key="4">
    <source>
        <dbReference type="Google" id="ProtNLM"/>
    </source>
</evidence>
<proteinExistence type="predicted"/>
<organism evidence="2 3">
    <name type="scientific">Arsenophonus nasoniae</name>
    <name type="common">son-killer infecting Nasonia vitripennis</name>
    <dbReference type="NCBI Taxonomy" id="638"/>
    <lineage>
        <taxon>Bacteria</taxon>
        <taxon>Pseudomonadati</taxon>
        <taxon>Pseudomonadota</taxon>
        <taxon>Gammaproteobacteria</taxon>
        <taxon>Enterobacterales</taxon>
        <taxon>Morganellaceae</taxon>
        <taxon>Arsenophonus</taxon>
    </lineage>
</organism>
<dbReference type="EMBL" id="CP123498">
    <property type="protein sequence ID" value="WGL96516.1"/>
    <property type="molecule type" value="Genomic_DNA"/>
</dbReference>
<protein>
    <recommendedName>
        <fullName evidence="4">Prophage protein</fullName>
    </recommendedName>
</protein>
<sequence length="119" mass="13079">MSEDRKTDVPEFLSELDAGVFQNKISAALNLVGNGVNKNGGTGEIHIVFKLTQFDENRVKISHKLKFITPTRRGKQSEEDTTETPMFVGKGGKLTILQEDQGQLFTLAGQTNGKLKSVN</sequence>
<gene>
    <name evidence="1" type="ORF">QE207_06755</name>
    <name evidence="2" type="ORF">QE207_08245</name>
</gene>
<name>A0AA95GCH9_9GAMM</name>
<dbReference type="EMBL" id="CP123498">
    <property type="protein sequence ID" value="WGL96263.1"/>
    <property type="molecule type" value="Genomic_DNA"/>
</dbReference>
<accession>A0AA95GCH9</accession>
<evidence type="ECO:0000313" key="2">
    <source>
        <dbReference type="EMBL" id="WGL96516.1"/>
    </source>
</evidence>
<evidence type="ECO:0000313" key="1">
    <source>
        <dbReference type="EMBL" id="WGL96263.1"/>
    </source>
</evidence>
<dbReference type="AlphaFoldDB" id="A0AA95GCH9"/>
<dbReference type="Proteomes" id="UP001177597">
    <property type="component" value="Chromosome"/>
</dbReference>